<dbReference type="EMBL" id="NNAY01003594">
    <property type="protein sequence ID" value="OXU19130.1"/>
    <property type="molecule type" value="Genomic_DNA"/>
</dbReference>
<dbReference type="InterPro" id="IPR001660">
    <property type="entry name" value="SAM"/>
</dbReference>
<dbReference type="Pfam" id="PF00640">
    <property type="entry name" value="PID"/>
    <property type="match status" value="1"/>
</dbReference>
<feature type="region of interest" description="Disordered" evidence="5">
    <location>
        <begin position="531"/>
        <end position="630"/>
    </location>
</feature>
<dbReference type="Gene3D" id="1.10.150.50">
    <property type="entry name" value="Transcription Factor, Ets-1"/>
    <property type="match status" value="2"/>
</dbReference>
<keyword evidence="2" id="KW-0963">Cytoplasm</keyword>
<dbReference type="AlphaFoldDB" id="A0A232ELA1"/>
<evidence type="ECO:0000256" key="1">
    <source>
        <dbReference type="ARBA" id="ARBA00004496"/>
    </source>
</evidence>
<comment type="subcellular location">
    <subcellularLocation>
        <location evidence="1">Cytoplasm</location>
    </subcellularLocation>
</comment>
<organism evidence="8 9">
    <name type="scientific">Trichomalopsis sarcophagae</name>
    <dbReference type="NCBI Taxonomy" id="543379"/>
    <lineage>
        <taxon>Eukaryota</taxon>
        <taxon>Metazoa</taxon>
        <taxon>Ecdysozoa</taxon>
        <taxon>Arthropoda</taxon>
        <taxon>Hexapoda</taxon>
        <taxon>Insecta</taxon>
        <taxon>Pterygota</taxon>
        <taxon>Neoptera</taxon>
        <taxon>Endopterygota</taxon>
        <taxon>Hymenoptera</taxon>
        <taxon>Apocrita</taxon>
        <taxon>Proctotrupomorpha</taxon>
        <taxon>Chalcidoidea</taxon>
        <taxon>Pteromalidae</taxon>
        <taxon>Pteromalinae</taxon>
        <taxon>Trichomalopsis</taxon>
    </lineage>
</organism>
<dbReference type="STRING" id="543379.A0A232ELA1"/>
<keyword evidence="9" id="KW-1185">Reference proteome</keyword>
<dbReference type="InterPro" id="IPR006020">
    <property type="entry name" value="PTB/PI_dom"/>
</dbReference>
<dbReference type="SUPFAM" id="SSF50729">
    <property type="entry name" value="PH domain-like"/>
    <property type="match status" value="1"/>
</dbReference>
<evidence type="ECO:0000313" key="8">
    <source>
        <dbReference type="EMBL" id="OXU19130.1"/>
    </source>
</evidence>
<evidence type="ECO:0008006" key="10">
    <source>
        <dbReference type="Google" id="ProtNLM"/>
    </source>
</evidence>
<dbReference type="PANTHER" id="PTHR24174">
    <property type="entry name" value="ANKYRIN REPEAT AND STERILE ALPHA MOTIF DOMAIN-CONTAINING PROTEIN 1"/>
    <property type="match status" value="1"/>
</dbReference>
<reference evidence="8 9" key="1">
    <citation type="journal article" date="2017" name="Curr. Biol.">
        <title>The Evolution of Venom by Co-option of Single-Copy Genes.</title>
        <authorList>
            <person name="Martinson E.O."/>
            <person name="Mrinalini"/>
            <person name="Kelkar Y.D."/>
            <person name="Chang C.H."/>
            <person name="Werren J.H."/>
        </authorList>
    </citation>
    <scope>NUCLEOTIDE SEQUENCE [LARGE SCALE GENOMIC DNA]</scope>
    <source>
        <strain evidence="8 9">Alberta</strain>
        <tissue evidence="8">Whole body</tissue>
    </source>
</reference>
<evidence type="ECO:0000256" key="5">
    <source>
        <dbReference type="SAM" id="MobiDB-lite"/>
    </source>
</evidence>
<gene>
    <name evidence="8" type="ORF">TSAR_010003</name>
</gene>
<feature type="compositionally biased region" description="Low complexity" evidence="5">
    <location>
        <begin position="603"/>
        <end position="628"/>
    </location>
</feature>
<evidence type="ECO:0000256" key="4">
    <source>
        <dbReference type="ARBA" id="ARBA00023043"/>
    </source>
</evidence>
<dbReference type="CDD" id="cd09500">
    <property type="entry name" value="SAM_AIDA1AB-like_repeat2"/>
    <property type="match status" value="1"/>
</dbReference>
<dbReference type="Proteomes" id="UP000215335">
    <property type="component" value="Unassembled WGS sequence"/>
</dbReference>
<dbReference type="SUPFAM" id="SSF47769">
    <property type="entry name" value="SAM/Pointed domain"/>
    <property type="match status" value="2"/>
</dbReference>
<accession>A0A232ELA1</accession>
<feature type="domain" description="SAM" evidence="7">
    <location>
        <begin position="176"/>
        <end position="241"/>
    </location>
</feature>
<dbReference type="PANTHER" id="PTHR24174:SF1">
    <property type="entry name" value="IP14385P"/>
    <property type="match status" value="1"/>
</dbReference>
<dbReference type="Pfam" id="PF07647">
    <property type="entry name" value="SAM_2"/>
    <property type="match status" value="1"/>
</dbReference>
<feature type="compositionally biased region" description="Basic residues" evidence="5">
    <location>
        <begin position="14"/>
        <end position="25"/>
    </location>
</feature>
<feature type="compositionally biased region" description="Low complexity" evidence="5">
    <location>
        <begin position="580"/>
        <end position="593"/>
    </location>
</feature>
<dbReference type="CDD" id="cd01274">
    <property type="entry name" value="PTB_Anks"/>
    <property type="match status" value="1"/>
</dbReference>
<dbReference type="SMART" id="SM00462">
    <property type="entry name" value="PTB"/>
    <property type="match status" value="1"/>
</dbReference>
<dbReference type="GO" id="GO:0005829">
    <property type="term" value="C:cytosol"/>
    <property type="evidence" value="ECO:0007669"/>
    <property type="project" value="TreeGrafter"/>
</dbReference>
<sequence>MGTGADVAGEQRLEHHHQPHHHHQQQHQQESRSSGDELGGGNQRDDKTLSIMSPFDEQEEWAKISEIMASFGTGLVRESVFVSEFEKEFQTRLGLNSDTGSPSVVTLVGQWLSKLNLADYESLFLNYGFDDLEFINGVLDDSDLKDMGITSEQDRASILDAASLLNNRVEKRPAGNPNQSVDEWLKSIHLESYTELFRRHLYTDMDRVRRVWEVELAAVLEIKKPAHRKRILASVSGGSSTHSVSSHVRNGNGPNLEDLNKDLNTLKSNIQQLKDEIRDKLPDTVQGNGLPTPTTTSAATTGSSTATVTGTNASTSGTLKHRKNRPAPPPPQKLSSHNGAVQASENLEIRGPSELLFGVPSTLKTQWRHQPKDLVTGSVTYVANYLGSTVVKELRGTESTKKSIQKLKKVCRDPRGTPDITLSISYRGVRFLNTLTDEPICEHEIRNIHCACQDADDLTHFAYITKDHASRTHFCHVFCVPTMDQATEIILTLGQAFEVAYQIAIKDKLGGHAIRSQSSSQLASLASSATNSATKVASSPSRESSHNEQRNTESNNHYQTSTNPRTKPRSKSITNPFLNSRSGLSLPQQQQSSCRVPSPNKTSANSNSYSNSNNSNSNSNSKSSSGSSTTPVAMKLLATHGRSHSVNDIKINGNQLKLAPAPMDDISIGVKDMKAGSRAPIALSEEL</sequence>
<evidence type="ECO:0000313" key="9">
    <source>
        <dbReference type="Proteomes" id="UP000215335"/>
    </source>
</evidence>
<dbReference type="InterPro" id="IPR033635">
    <property type="entry name" value="ANKS1/Caskin"/>
</dbReference>
<evidence type="ECO:0000256" key="2">
    <source>
        <dbReference type="ARBA" id="ARBA00022490"/>
    </source>
</evidence>
<feature type="compositionally biased region" description="Low complexity" evidence="5">
    <location>
        <begin position="234"/>
        <end position="248"/>
    </location>
</feature>
<dbReference type="PROSITE" id="PS50105">
    <property type="entry name" value="SAM_DOMAIN"/>
    <property type="match status" value="2"/>
</dbReference>
<dbReference type="InterPro" id="IPR041882">
    <property type="entry name" value="SAM_ANKS1_repeat2"/>
</dbReference>
<dbReference type="SMART" id="SM00454">
    <property type="entry name" value="SAM"/>
    <property type="match status" value="2"/>
</dbReference>
<dbReference type="InterPro" id="IPR041880">
    <property type="entry name" value="SAM_ANKS1_repeat1"/>
</dbReference>
<feature type="region of interest" description="Disordered" evidence="5">
    <location>
        <begin position="1"/>
        <end position="48"/>
    </location>
</feature>
<feature type="domain" description="PID" evidence="6">
    <location>
        <begin position="377"/>
        <end position="502"/>
    </location>
</feature>
<name>A0A232ELA1_9HYME</name>
<dbReference type="Gene3D" id="2.30.29.30">
    <property type="entry name" value="Pleckstrin-homology domain (PH domain)/Phosphotyrosine-binding domain (PTB)"/>
    <property type="match status" value="1"/>
</dbReference>
<feature type="region of interest" description="Disordered" evidence="5">
    <location>
        <begin position="233"/>
        <end position="260"/>
    </location>
</feature>
<feature type="compositionally biased region" description="Polar residues" evidence="5">
    <location>
        <begin position="552"/>
        <end position="579"/>
    </location>
</feature>
<comment type="caution">
    <text evidence="8">The sequence shown here is derived from an EMBL/GenBank/DDBJ whole genome shotgun (WGS) entry which is preliminary data.</text>
</comment>
<proteinExistence type="predicted"/>
<feature type="region of interest" description="Disordered" evidence="5">
    <location>
        <begin position="280"/>
        <end position="339"/>
    </location>
</feature>
<dbReference type="PROSITE" id="PS01179">
    <property type="entry name" value="PID"/>
    <property type="match status" value="1"/>
</dbReference>
<evidence type="ECO:0000259" key="7">
    <source>
        <dbReference type="PROSITE" id="PS50105"/>
    </source>
</evidence>
<protein>
    <recommendedName>
        <fullName evidence="10">Ankyrin repeat and SAM domain-containing protein 1A</fullName>
    </recommendedName>
</protein>
<feature type="compositionally biased region" description="Low complexity" evidence="5">
    <location>
        <begin position="292"/>
        <end position="318"/>
    </location>
</feature>
<keyword evidence="3" id="KW-0677">Repeat</keyword>
<dbReference type="CDD" id="cd09499">
    <property type="entry name" value="SAM_AIDA1AB-like_repeat1"/>
    <property type="match status" value="1"/>
</dbReference>
<dbReference type="InterPro" id="IPR013761">
    <property type="entry name" value="SAM/pointed_sf"/>
</dbReference>
<dbReference type="InterPro" id="IPR011993">
    <property type="entry name" value="PH-like_dom_sf"/>
</dbReference>
<dbReference type="Pfam" id="PF00536">
    <property type="entry name" value="SAM_1"/>
    <property type="match status" value="1"/>
</dbReference>
<keyword evidence="4" id="KW-0040">ANK repeat</keyword>
<evidence type="ECO:0000259" key="6">
    <source>
        <dbReference type="PROSITE" id="PS01179"/>
    </source>
</evidence>
<dbReference type="OrthoDB" id="5314041at2759"/>
<feature type="domain" description="SAM" evidence="7">
    <location>
        <begin position="108"/>
        <end position="168"/>
    </location>
</feature>
<evidence type="ECO:0000256" key="3">
    <source>
        <dbReference type="ARBA" id="ARBA00022737"/>
    </source>
</evidence>